<name>A0AA44WMX4_VERDA</name>
<comment type="caution">
    <text evidence="1">The sequence shown here is derived from an EMBL/GenBank/DDBJ whole genome shotgun (WGS) entry which is preliminary data.</text>
</comment>
<dbReference type="Proteomes" id="UP000236305">
    <property type="component" value="Unassembled WGS sequence"/>
</dbReference>
<protein>
    <submittedName>
        <fullName evidence="1">Uncharacterized protein</fullName>
    </submittedName>
</protein>
<reference evidence="1 2" key="1">
    <citation type="submission" date="2017-12" db="EMBL/GenBank/DDBJ databases">
        <title>Comparative genomics yields insights into virulence evolution of Verticillium dahliae.</title>
        <authorList>
            <person name="Fan R."/>
            <person name="Armitage A.D."/>
            <person name="Cascant-Lopez E."/>
            <person name="Sobczyk M."/>
            <person name="Cockerton H.M."/>
            <person name="Harrison R.J."/>
        </authorList>
    </citation>
    <scope>NUCLEOTIDE SEQUENCE [LARGE SCALE GENOMIC DNA]</scope>
    <source>
        <strain evidence="1 2">12008</strain>
    </source>
</reference>
<dbReference type="AlphaFoldDB" id="A0AA44WMX4"/>
<organism evidence="1 2">
    <name type="scientific">Verticillium dahliae</name>
    <name type="common">Verticillium wilt</name>
    <dbReference type="NCBI Taxonomy" id="27337"/>
    <lineage>
        <taxon>Eukaryota</taxon>
        <taxon>Fungi</taxon>
        <taxon>Dikarya</taxon>
        <taxon>Ascomycota</taxon>
        <taxon>Pezizomycotina</taxon>
        <taxon>Sordariomycetes</taxon>
        <taxon>Hypocreomycetidae</taxon>
        <taxon>Glomerellales</taxon>
        <taxon>Plectosphaerellaceae</taxon>
        <taxon>Verticillium</taxon>
    </lineage>
</organism>
<gene>
    <name evidence="1" type="ORF">BJF96_g4122</name>
</gene>
<accession>A0AA44WMX4</accession>
<evidence type="ECO:0000313" key="2">
    <source>
        <dbReference type="Proteomes" id="UP000236305"/>
    </source>
</evidence>
<sequence length="64" mass="7053">MGPSCSEFSKSIQGSLRDEVLMPYLTENTRVRVWCLDLLIFGGDLGKLTTAVLGFGSEVDTERL</sequence>
<dbReference type="EMBL" id="MPSH01000011">
    <property type="protein sequence ID" value="PNH32700.1"/>
    <property type="molecule type" value="Genomic_DNA"/>
</dbReference>
<evidence type="ECO:0000313" key="1">
    <source>
        <dbReference type="EMBL" id="PNH32700.1"/>
    </source>
</evidence>
<proteinExistence type="predicted"/>